<dbReference type="InterPro" id="IPR052775">
    <property type="entry name" value="IUN_hydrolase"/>
</dbReference>
<gene>
    <name evidence="2" type="ORF">GOQ27_06220</name>
</gene>
<dbReference type="PANTHER" id="PTHR46190">
    <property type="entry name" value="SI:CH211-201H21.5-RELATED"/>
    <property type="match status" value="1"/>
</dbReference>
<keyword evidence="2" id="KW-0378">Hydrolase</keyword>
<dbReference type="InterPro" id="IPR036452">
    <property type="entry name" value="Ribo_hydro-like"/>
</dbReference>
<dbReference type="PANTHER" id="PTHR46190:SF1">
    <property type="entry name" value="SI:CH211-201H21.5"/>
    <property type="match status" value="1"/>
</dbReference>
<dbReference type="RefSeq" id="WP_203365974.1">
    <property type="nucleotide sequence ID" value="NZ_WSFT01000028.1"/>
</dbReference>
<proteinExistence type="predicted"/>
<dbReference type="EMBL" id="WSFT01000028">
    <property type="protein sequence ID" value="MBS4538049.1"/>
    <property type="molecule type" value="Genomic_DNA"/>
</dbReference>
<evidence type="ECO:0000259" key="1">
    <source>
        <dbReference type="Pfam" id="PF01156"/>
    </source>
</evidence>
<dbReference type="InterPro" id="IPR001910">
    <property type="entry name" value="Inosine/uridine_hydrolase_dom"/>
</dbReference>
<organism evidence="2 3">
    <name type="scientific">Anaeromonas frigoriresistens</name>
    <dbReference type="NCBI Taxonomy" id="2683708"/>
    <lineage>
        <taxon>Bacteria</taxon>
        <taxon>Bacillati</taxon>
        <taxon>Bacillota</taxon>
        <taxon>Tissierellia</taxon>
        <taxon>Tissierellales</taxon>
        <taxon>Thermohalobacteraceae</taxon>
        <taxon>Anaeromonas</taxon>
    </lineage>
</organism>
<accession>A0A942URR8</accession>
<sequence>MNKIIFDCDNTMGVKERDVDDGLTLLYLLGNEKINLLGVTNTFGNSDIETVTKATQTLFNDLDITSKIPLYKGGGSIDDPISDASKFLVKMVNKSPKEITILATGSLTNLYGAYMEDKDFFKKVKDIVIMGGILEPLIFNGKIMDELNLSSDANAAYNVLSSDANITLISAQLCLQALFGKHESNRVLEEQKPIFNYIRKMTLPWYEFIKKKYGIEGFHNWDIVAAVYITNPELFDENIVKVGSTVEDLKTGFIRKDSSEKSYKLNIPIHINDKDKFNDTIFDSWNNVEY</sequence>
<feature type="domain" description="Inosine/uridine-preferring nucleoside hydrolase" evidence="1">
    <location>
        <begin position="4"/>
        <end position="271"/>
    </location>
</feature>
<evidence type="ECO:0000313" key="2">
    <source>
        <dbReference type="EMBL" id="MBS4538049.1"/>
    </source>
</evidence>
<reference evidence="2" key="1">
    <citation type="submission" date="2019-12" db="EMBL/GenBank/DDBJ databases">
        <title>Clostridiaceae gen. nov. sp. nov., isolated from sediment in Xinjiang, China.</title>
        <authorList>
            <person name="Zhang R."/>
        </authorList>
    </citation>
    <scope>NUCLEOTIDE SEQUENCE</scope>
    <source>
        <strain evidence="2">D2Q-11</strain>
    </source>
</reference>
<dbReference type="SUPFAM" id="SSF53590">
    <property type="entry name" value="Nucleoside hydrolase"/>
    <property type="match status" value="1"/>
</dbReference>
<protein>
    <submittedName>
        <fullName evidence="2">Nucleoside hydrolase</fullName>
    </submittedName>
</protein>
<keyword evidence="3" id="KW-1185">Reference proteome</keyword>
<evidence type="ECO:0000313" key="3">
    <source>
        <dbReference type="Proteomes" id="UP000724672"/>
    </source>
</evidence>
<dbReference type="Proteomes" id="UP000724672">
    <property type="component" value="Unassembled WGS sequence"/>
</dbReference>
<dbReference type="Pfam" id="PF01156">
    <property type="entry name" value="IU_nuc_hydro"/>
    <property type="match status" value="1"/>
</dbReference>
<dbReference type="AlphaFoldDB" id="A0A942URR8"/>
<dbReference type="GO" id="GO:0016799">
    <property type="term" value="F:hydrolase activity, hydrolyzing N-glycosyl compounds"/>
    <property type="evidence" value="ECO:0007669"/>
    <property type="project" value="InterPro"/>
</dbReference>
<comment type="caution">
    <text evidence="2">The sequence shown here is derived from an EMBL/GenBank/DDBJ whole genome shotgun (WGS) entry which is preliminary data.</text>
</comment>
<name>A0A942URR8_9FIRM</name>
<dbReference type="Gene3D" id="3.90.245.10">
    <property type="entry name" value="Ribonucleoside hydrolase-like"/>
    <property type="match status" value="1"/>
</dbReference>